<evidence type="ECO:0008006" key="10">
    <source>
        <dbReference type="Google" id="ProtNLM"/>
    </source>
</evidence>
<evidence type="ECO:0000256" key="4">
    <source>
        <dbReference type="ARBA" id="ARBA00022692"/>
    </source>
</evidence>
<dbReference type="PANTHER" id="PTHR33452">
    <property type="entry name" value="OXIDOREDUCTASE CATD-RELATED"/>
    <property type="match status" value="1"/>
</dbReference>
<dbReference type="PANTHER" id="PTHR33452:SF1">
    <property type="entry name" value="INNER MEMBRANE PROTEIN YPHA-RELATED"/>
    <property type="match status" value="1"/>
</dbReference>
<evidence type="ECO:0000256" key="7">
    <source>
        <dbReference type="SAM" id="Phobius"/>
    </source>
</evidence>
<organism evidence="8 9">
    <name type="scientific">Priestia taiwanensis</name>
    <dbReference type="NCBI Taxonomy" id="1347902"/>
    <lineage>
        <taxon>Bacteria</taxon>
        <taxon>Bacillati</taxon>
        <taxon>Bacillota</taxon>
        <taxon>Bacilli</taxon>
        <taxon>Bacillales</taxon>
        <taxon>Bacillaceae</taxon>
        <taxon>Priestia</taxon>
    </lineage>
</organism>
<evidence type="ECO:0000256" key="1">
    <source>
        <dbReference type="ARBA" id="ARBA00004651"/>
    </source>
</evidence>
<dbReference type="GO" id="GO:0005886">
    <property type="term" value="C:plasma membrane"/>
    <property type="evidence" value="ECO:0007669"/>
    <property type="project" value="UniProtKB-SubCell"/>
</dbReference>
<reference evidence="8" key="2">
    <citation type="submission" date="2020-09" db="EMBL/GenBank/DDBJ databases">
        <authorList>
            <person name="Sun Q."/>
            <person name="Zhou Y."/>
        </authorList>
    </citation>
    <scope>NUCLEOTIDE SEQUENCE</scope>
    <source>
        <strain evidence="8">CGMCC 1.12698</strain>
    </source>
</reference>
<keyword evidence="9" id="KW-1185">Reference proteome</keyword>
<reference evidence="8" key="1">
    <citation type="journal article" date="2014" name="Int. J. Syst. Evol. Microbiol.">
        <title>Complete genome sequence of Corynebacterium casei LMG S-19264T (=DSM 44701T), isolated from a smear-ripened cheese.</title>
        <authorList>
            <consortium name="US DOE Joint Genome Institute (JGI-PGF)"/>
            <person name="Walter F."/>
            <person name="Albersmeier A."/>
            <person name="Kalinowski J."/>
            <person name="Ruckert C."/>
        </authorList>
    </citation>
    <scope>NUCLEOTIDE SEQUENCE</scope>
    <source>
        <strain evidence="8">CGMCC 1.12698</strain>
    </source>
</reference>
<evidence type="ECO:0000256" key="6">
    <source>
        <dbReference type="ARBA" id="ARBA00023136"/>
    </source>
</evidence>
<evidence type="ECO:0000256" key="2">
    <source>
        <dbReference type="ARBA" id="ARBA00006679"/>
    </source>
</evidence>
<gene>
    <name evidence="8" type="primary">yfiD</name>
    <name evidence="8" type="ORF">GCM10007140_36190</name>
</gene>
<dbReference type="EMBL" id="BMFK01000006">
    <property type="protein sequence ID" value="GGE83411.1"/>
    <property type="molecule type" value="Genomic_DNA"/>
</dbReference>
<dbReference type="AlphaFoldDB" id="A0A917AWK2"/>
<feature type="transmembrane region" description="Helical" evidence="7">
    <location>
        <begin position="9"/>
        <end position="29"/>
    </location>
</feature>
<keyword evidence="3" id="KW-1003">Cell membrane</keyword>
<accession>A0A917AWK2</accession>
<comment type="subcellular location">
    <subcellularLocation>
        <location evidence="1">Cell membrane</location>
        <topology evidence="1">Multi-pass membrane protein</topology>
    </subcellularLocation>
</comment>
<feature type="transmembrane region" description="Helical" evidence="7">
    <location>
        <begin position="105"/>
        <end position="124"/>
    </location>
</feature>
<dbReference type="InterPro" id="IPR051907">
    <property type="entry name" value="DoxX-like_oxidoreductase"/>
</dbReference>
<feature type="transmembrane region" description="Helical" evidence="7">
    <location>
        <begin position="71"/>
        <end position="93"/>
    </location>
</feature>
<dbReference type="InterPro" id="IPR032808">
    <property type="entry name" value="DoxX"/>
</dbReference>
<evidence type="ECO:0000313" key="8">
    <source>
        <dbReference type="EMBL" id="GGE83411.1"/>
    </source>
</evidence>
<protein>
    <recommendedName>
        <fullName evidence="10">Oxidoreductase CatD</fullName>
    </recommendedName>
</protein>
<evidence type="ECO:0000256" key="5">
    <source>
        <dbReference type="ARBA" id="ARBA00022989"/>
    </source>
</evidence>
<keyword evidence="4 7" id="KW-0812">Transmembrane</keyword>
<name>A0A917AWK2_9BACI</name>
<keyword evidence="6 7" id="KW-0472">Membrane</keyword>
<dbReference type="Pfam" id="PF07681">
    <property type="entry name" value="DoxX"/>
    <property type="match status" value="1"/>
</dbReference>
<proteinExistence type="inferred from homology"/>
<keyword evidence="5 7" id="KW-1133">Transmembrane helix</keyword>
<feature type="transmembrane region" description="Helical" evidence="7">
    <location>
        <begin position="41"/>
        <end position="64"/>
    </location>
</feature>
<comment type="caution">
    <text evidence="8">The sequence shown here is derived from an EMBL/GenBank/DDBJ whole genome shotgun (WGS) entry which is preliminary data.</text>
</comment>
<dbReference type="Proteomes" id="UP000605259">
    <property type="component" value="Unassembled WGS sequence"/>
</dbReference>
<sequence length="132" mass="13896">MSINEIGKCMLRVVLGIIFFAHGLSKFQGGIENTVGFFDSIGIPGFVAYIVAVIELVGGIAMIVGLGTRVVALLFVGVMVGAIFTVKLPAGLLGNGDMAGYEFDLALLAISIYFVTANTSTLSLDDKLFRSN</sequence>
<evidence type="ECO:0000256" key="3">
    <source>
        <dbReference type="ARBA" id="ARBA00022475"/>
    </source>
</evidence>
<evidence type="ECO:0000313" key="9">
    <source>
        <dbReference type="Proteomes" id="UP000605259"/>
    </source>
</evidence>
<dbReference type="RefSeq" id="WP_188389915.1">
    <property type="nucleotide sequence ID" value="NZ_BMFK01000006.1"/>
</dbReference>
<comment type="similarity">
    <text evidence="2">Belongs to the DoxX family.</text>
</comment>